<dbReference type="FunFam" id="3.40.50.1010:FF:000020">
    <property type="entry name" value="20S-pre-rRNA D-site endonuclease NOB1"/>
    <property type="match status" value="1"/>
</dbReference>
<feature type="binding site" evidence="9">
    <location>
        <position position="382"/>
    </location>
    <ligand>
        <name>Zn(2+)</name>
        <dbReference type="ChEBI" id="CHEBI:29105"/>
    </ligand>
</feature>
<dbReference type="InterPro" id="IPR039907">
    <property type="entry name" value="NOB1"/>
</dbReference>
<feature type="region of interest" description="Disordered" evidence="10">
    <location>
        <begin position="422"/>
        <end position="458"/>
    </location>
</feature>
<evidence type="ECO:0000256" key="6">
    <source>
        <dbReference type="ARBA" id="ARBA00022833"/>
    </source>
</evidence>
<dbReference type="Pfam" id="PF08772">
    <property type="entry name" value="Zn_ribbon_NOB1"/>
    <property type="match status" value="1"/>
</dbReference>
<gene>
    <name evidence="13" type="ORF">K0M31_004457</name>
</gene>
<dbReference type="Gene3D" id="6.20.210.10">
    <property type="entry name" value="Nin one binding (NOB1), Zn-ribbon-like"/>
    <property type="match status" value="1"/>
</dbReference>
<dbReference type="CDD" id="cd09876">
    <property type="entry name" value="PIN_Nob1-like"/>
    <property type="match status" value="1"/>
</dbReference>
<evidence type="ECO:0000256" key="10">
    <source>
        <dbReference type="SAM" id="MobiDB-lite"/>
    </source>
</evidence>
<dbReference type="InterPro" id="IPR036283">
    <property type="entry name" value="NOB1_Zf-like_sf"/>
</dbReference>
<evidence type="ECO:0000259" key="11">
    <source>
        <dbReference type="Pfam" id="PF08772"/>
    </source>
</evidence>
<keyword evidence="7 8" id="KW-0539">Nucleus</keyword>
<comment type="function">
    <text evidence="8">May play a role in mRNA degradation.</text>
</comment>
<dbReference type="GO" id="GO:0004521">
    <property type="term" value="F:RNA endonuclease activity"/>
    <property type="evidence" value="ECO:0007669"/>
    <property type="project" value="UniProtKB-UniRule"/>
</dbReference>
<dbReference type="PIRSF" id="PIRSF037125">
    <property type="entry name" value="D-site_20S_pre-rRNA_nuclease"/>
    <property type="match status" value="1"/>
</dbReference>
<organism evidence="13 14">
    <name type="scientific">Melipona bicolor</name>
    <dbReference type="NCBI Taxonomy" id="60889"/>
    <lineage>
        <taxon>Eukaryota</taxon>
        <taxon>Metazoa</taxon>
        <taxon>Ecdysozoa</taxon>
        <taxon>Arthropoda</taxon>
        <taxon>Hexapoda</taxon>
        <taxon>Insecta</taxon>
        <taxon>Pterygota</taxon>
        <taxon>Neoptera</taxon>
        <taxon>Endopterygota</taxon>
        <taxon>Hymenoptera</taxon>
        <taxon>Apocrita</taxon>
        <taxon>Aculeata</taxon>
        <taxon>Apoidea</taxon>
        <taxon>Anthophila</taxon>
        <taxon>Apidae</taxon>
        <taxon>Melipona</taxon>
    </lineage>
</organism>
<keyword evidence="5" id="KW-0378">Hydrolase</keyword>
<feature type="binding site" evidence="9">
    <location>
        <position position="385"/>
    </location>
    <ligand>
        <name>Zn(2+)</name>
        <dbReference type="ChEBI" id="CHEBI:29105"/>
    </ligand>
</feature>
<evidence type="ECO:0000256" key="4">
    <source>
        <dbReference type="ARBA" id="ARBA00022723"/>
    </source>
</evidence>
<dbReference type="GO" id="GO:0005737">
    <property type="term" value="C:cytoplasm"/>
    <property type="evidence" value="ECO:0007669"/>
    <property type="project" value="UniProtKB-ARBA"/>
</dbReference>
<evidence type="ECO:0000256" key="1">
    <source>
        <dbReference type="ARBA" id="ARBA00004123"/>
    </source>
</evidence>
<comment type="caution">
    <text evidence="13">The sequence shown here is derived from an EMBL/GenBank/DDBJ whole genome shotgun (WGS) entry which is preliminary data.</text>
</comment>
<dbReference type="GO" id="GO:0030490">
    <property type="term" value="P:maturation of SSU-rRNA"/>
    <property type="evidence" value="ECO:0007669"/>
    <property type="project" value="TreeGrafter"/>
</dbReference>
<evidence type="ECO:0000259" key="12">
    <source>
        <dbReference type="Pfam" id="PF17146"/>
    </source>
</evidence>
<keyword evidence="6 8" id="KW-0862">Zinc</keyword>
<feature type="compositionally biased region" description="Acidic residues" evidence="10">
    <location>
        <begin position="273"/>
        <end position="301"/>
    </location>
</feature>
<evidence type="ECO:0000313" key="14">
    <source>
        <dbReference type="Proteomes" id="UP001177670"/>
    </source>
</evidence>
<feature type="binding site" evidence="9">
    <location>
        <position position="367"/>
    </location>
    <ligand>
        <name>Zn(2+)</name>
        <dbReference type="ChEBI" id="CHEBI:29105"/>
    </ligand>
</feature>
<dbReference type="GO" id="GO:0030688">
    <property type="term" value="C:preribosome, small subunit precursor"/>
    <property type="evidence" value="ECO:0007669"/>
    <property type="project" value="TreeGrafter"/>
</dbReference>
<protein>
    <recommendedName>
        <fullName evidence="8">RNA-binding protein NOB1</fullName>
    </recommendedName>
</protein>
<accession>A0AA40FX46</accession>
<feature type="region of interest" description="Disordered" evidence="10">
    <location>
        <begin position="255"/>
        <end position="305"/>
    </location>
</feature>
<sequence length="504" mass="58045">MNETQKVQYLIVDTSAFIRNAPLQDIGVNIITEQDVVNEVTSKRQLRRLVVLPYDLKIQNAYPENIKFVTEFAKKTGDYSSLSATDVKVIALTYQLEKEKIGIDHLRTEPKITQTVDSNVKKAEDLRTPLAGFYMPKKKEDIDEENIKECDDEGPKQEKYSENNYKKKIAINLRNRVTNMDFKETEEESESDYRESYSVSGSDYETAESEIDQNRTEDLSTKFSRLTCESTNFIVQDKDDIEHNVDDILIPIKENNDNTDKYNEYKNNRNDDNNDNYEDENDDGDDGDDGDDDDDDDDDDGSGWITSENISRIKKELDSDFLEQKSVTVACLTMDFAMQNVLKQIGLNMVALDGRIIKQMRTYIFRCHACYKTTSIMTKVFCPNCGNKTLKKVAVTINQEGKQEIHINFRRPLSKKGKKFSLPLPKGGKHANNPILCEDQPLPDQRPSRLARTKNNPLEDDHIAEYSPFVMRDIHSKSAMLGIRTKGPAKYWMQRNPNEVRKRK</sequence>
<evidence type="ECO:0000256" key="9">
    <source>
        <dbReference type="PIRSR" id="PIRSR037125-1"/>
    </source>
</evidence>
<dbReference type="PANTHER" id="PTHR12814">
    <property type="entry name" value="RNA-BINDING PROTEIN NOB1"/>
    <property type="match status" value="1"/>
</dbReference>
<dbReference type="InterPro" id="IPR017117">
    <property type="entry name" value="Nob1_euk"/>
</dbReference>
<comment type="subcellular location">
    <subcellularLocation>
        <location evidence="1 8">Nucleus</location>
    </subcellularLocation>
</comment>
<feature type="compositionally biased region" description="Basic and acidic residues" evidence="10">
    <location>
        <begin position="255"/>
        <end position="272"/>
    </location>
</feature>
<evidence type="ECO:0000256" key="7">
    <source>
        <dbReference type="ARBA" id="ARBA00023242"/>
    </source>
</evidence>
<evidence type="ECO:0000256" key="8">
    <source>
        <dbReference type="PIRNR" id="PIRNR037125"/>
    </source>
</evidence>
<feature type="domain" description="Nin one binding (NOB1) Zn-ribbon-like" evidence="11">
    <location>
        <begin position="357"/>
        <end position="428"/>
    </location>
</feature>
<keyword evidence="14" id="KW-1185">Reference proteome</keyword>
<evidence type="ECO:0000256" key="3">
    <source>
        <dbReference type="ARBA" id="ARBA00022722"/>
    </source>
</evidence>
<dbReference type="InterPro" id="IPR033411">
    <property type="entry name" value="Ribonuclease_PIN"/>
</dbReference>
<dbReference type="EMBL" id="JAHYIQ010000013">
    <property type="protein sequence ID" value="KAK1126834.1"/>
    <property type="molecule type" value="Genomic_DNA"/>
</dbReference>
<dbReference type="GO" id="GO:0016787">
    <property type="term" value="F:hydrolase activity"/>
    <property type="evidence" value="ECO:0007669"/>
    <property type="project" value="UniProtKB-KW"/>
</dbReference>
<dbReference type="GO" id="GO:0046872">
    <property type="term" value="F:metal ion binding"/>
    <property type="evidence" value="ECO:0007669"/>
    <property type="project" value="UniProtKB-UniRule"/>
</dbReference>
<evidence type="ECO:0000256" key="2">
    <source>
        <dbReference type="ARBA" id="ARBA00005858"/>
    </source>
</evidence>
<dbReference type="GO" id="GO:0031981">
    <property type="term" value="C:nuclear lumen"/>
    <property type="evidence" value="ECO:0007669"/>
    <property type="project" value="UniProtKB-ARBA"/>
</dbReference>
<dbReference type="PANTHER" id="PTHR12814:SF2">
    <property type="entry name" value="RNA-BINDING PROTEIN NOB1"/>
    <property type="match status" value="1"/>
</dbReference>
<reference evidence="13" key="1">
    <citation type="submission" date="2021-10" db="EMBL/GenBank/DDBJ databases">
        <title>Melipona bicolor Genome sequencing and assembly.</title>
        <authorList>
            <person name="Araujo N.S."/>
            <person name="Arias M.C."/>
        </authorList>
    </citation>
    <scope>NUCLEOTIDE SEQUENCE</scope>
    <source>
        <strain evidence="13">USP_2M_L1-L4_2017</strain>
        <tissue evidence="13">Whole body</tissue>
    </source>
</reference>
<feature type="binding site" evidence="9">
    <location>
        <position position="370"/>
    </location>
    <ligand>
        <name>Zn(2+)</name>
        <dbReference type="ChEBI" id="CHEBI:29105"/>
    </ligand>
</feature>
<feature type="domain" description="Ribonuclease PIN" evidence="12">
    <location>
        <begin position="10"/>
        <end position="96"/>
    </location>
</feature>
<dbReference type="SUPFAM" id="SSF144206">
    <property type="entry name" value="NOB1 zinc finger-like"/>
    <property type="match status" value="1"/>
</dbReference>
<evidence type="ECO:0000256" key="5">
    <source>
        <dbReference type="ARBA" id="ARBA00022801"/>
    </source>
</evidence>
<dbReference type="Pfam" id="PF17146">
    <property type="entry name" value="PIN_6"/>
    <property type="match status" value="1"/>
</dbReference>
<proteinExistence type="inferred from homology"/>
<dbReference type="InterPro" id="IPR014881">
    <property type="entry name" value="NOB1_Zn-bd"/>
</dbReference>
<comment type="similarity">
    <text evidence="2 8">Belongs to the NOB1 family.</text>
</comment>
<evidence type="ECO:0000313" key="13">
    <source>
        <dbReference type="EMBL" id="KAK1126834.1"/>
    </source>
</evidence>
<dbReference type="Proteomes" id="UP001177670">
    <property type="component" value="Unassembled WGS sequence"/>
</dbReference>
<dbReference type="AlphaFoldDB" id="A0AA40FX46"/>
<keyword evidence="3" id="KW-0540">Nuclease</keyword>
<keyword evidence="4 8" id="KW-0479">Metal-binding</keyword>
<feature type="region of interest" description="Disordered" evidence="10">
    <location>
        <begin position="180"/>
        <end position="216"/>
    </location>
</feature>
<dbReference type="Gene3D" id="3.40.50.1010">
    <property type="entry name" value="5'-nuclease"/>
    <property type="match status" value="1"/>
</dbReference>
<name>A0AA40FX46_9HYME</name>